<reference evidence="3 4" key="1">
    <citation type="submission" date="2023-12" db="EMBL/GenBank/DDBJ databases">
        <title>Whole-genome sequencing of halo(alkali)philic microorganisms from hypersaline lakes.</title>
        <authorList>
            <person name="Sorokin D.Y."/>
            <person name="Merkel A.Y."/>
            <person name="Messina E."/>
            <person name="Yakimov M."/>
        </authorList>
    </citation>
    <scope>NUCLEOTIDE SEQUENCE [LARGE SCALE GENOMIC DNA]</scope>
    <source>
        <strain evidence="3 4">AB-CW1</strain>
    </source>
</reference>
<protein>
    <submittedName>
        <fullName evidence="3">DUF58 domain-containing protein</fullName>
    </submittedName>
</protein>
<keyword evidence="2" id="KW-1133">Transmembrane helix</keyword>
<proteinExistence type="predicted"/>
<dbReference type="AlphaFoldDB" id="A0AAP6JDW5"/>
<feature type="compositionally biased region" description="Basic and acidic residues" evidence="1">
    <location>
        <begin position="201"/>
        <end position="223"/>
    </location>
</feature>
<evidence type="ECO:0000313" key="4">
    <source>
        <dbReference type="Proteomes" id="UP001302316"/>
    </source>
</evidence>
<organism evidence="3 4">
    <name type="scientific">Natronospira elongata</name>
    <dbReference type="NCBI Taxonomy" id="3110268"/>
    <lineage>
        <taxon>Bacteria</taxon>
        <taxon>Pseudomonadati</taxon>
        <taxon>Pseudomonadota</taxon>
        <taxon>Gammaproteobacteria</taxon>
        <taxon>Natronospirales</taxon>
        <taxon>Natronospiraceae</taxon>
        <taxon>Natronospira</taxon>
    </lineage>
</organism>
<evidence type="ECO:0000256" key="1">
    <source>
        <dbReference type="SAM" id="MobiDB-lite"/>
    </source>
</evidence>
<sequence>MRLALPRPVQLLRRLARQWAYRRQGPDTSPLLLHRRRIYILPTRLGMGLLVVIAAIILAAMNYANSMGFFLGFSLAGLALVSMYHAHRGLNGLVVKVGQPGEGFVDEAQRLTVDLESRDRIHRHDLLLTDSDGNWLDVTDLPAMSSATLGYPITPEQRGPIRVRRFGLACQYPFGLFQAWCWLDLPLEGLAWPRPLDHPLQHARHPDGEGKQQEEKGSEDFSRLRGYVSGDPIRRMAWRHYLNRGELVIKEFASPSGESTIWFDWDQAGPGDTETRLGRLCHWILQAELNNRPWGLRLPDQTIEPGQGSEQSRRALNALARFGLEGERHA</sequence>
<keyword evidence="2" id="KW-0472">Membrane</keyword>
<dbReference type="Proteomes" id="UP001302316">
    <property type="component" value="Unassembled WGS sequence"/>
</dbReference>
<feature type="region of interest" description="Disordered" evidence="1">
    <location>
        <begin position="201"/>
        <end position="224"/>
    </location>
</feature>
<name>A0AAP6JDW5_9GAMM</name>
<evidence type="ECO:0000256" key="2">
    <source>
        <dbReference type="SAM" id="Phobius"/>
    </source>
</evidence>
<dbReference type="PANTHER" id="PTHR34351">
    <property type="entry name" value="SLR1927 PROTEIN-RELATED"/>
    <property type="match status" value="1"/>
</dbReference>
<dbReference type="PANTHER" id="PTHR34351:SF1">
    <property type="entry name" value="SLR1927 PROTEIN"/>
    <property type="match status" value="1"/>
</dbReference>
<accession>A0AAP6JDW5</accession>
<evidence type="ECO:0000313" key="3">
    <source>
        <dbReference type="EMBL" id="MEA5444767.1"/>
    </source>
</evidence>
<feature type="transmembrane region" description="Helical" evidence="2">
    <location>
        <begin position="38"/>
        <end position="61"/>
    </location>
</feature>
<keyword evidence="4" id="KW-1185">Reference proteome</keyword>
<feature type="transmembrane region" description="Helical" evidence="2">
    <location>
        <begin position="67"/>
        <end position="86"/>
    </location>
</feature>
<dbReference type="EMBL" id="JAYGII010000004">
    <property type="protein sequence ID" value="MEA5444767.1"/>
    <property type="molecule type" value="Genomic_DNA"/>
</dbReference>
<gene>
    <name evidence="3" type="ORF">VCB98_02930</name>
</gene>
<keyword evidence="2" id="KW-0812">Transmembrane</keyword>
<dbReference type="RefSeq" id="WP_346050319.1">
    <property type="nucleotide sequence ID" value="NZ_JAYGII010000004.1"/>
</dbReference>
<comment type="caution">
    <text evidence="3">The sequence shown here is derived from an EMBL/GenBank/DDBJ whole genome shotgun (WGS) entry which is preliminary data.</text>
</comment>